<protein>
    <submittedName>
        <fullName evidence="2">Uncharacterized protein</fullName>
    </submittedName>
</protein>
<reference evidence="2" key="1">
    <citation type="journal article" date="2015" name="Proc. Natl. Acad. Sci. U.S.A.">
        <title>Bacterial clade with the ribosomal RNA operon on a small plasmid rather than the chromosome.</title>
        <authorList>
            <person name="Anda M."/>
            <person name="Ohtsubo Y."/>
            <person name="Okubo T."/>
            <person name="Sugawara M."/>
            <person name="Nagata Y."/>
            <person name="Tsuda M."/>
            <person name="Minamisawa K."/>
            <person name="Mitsui H."/>
        </authorList>
    </citation>
    <scope>NUCLEOTIDE SEQUENCE</scope>
    <source>
        <strain evidence="2">DSM 14790</strain>
    </source>
</reference>
<dbReference type="EMBL" id="LC066372">
    <property type="protein sequence ID" value="BAT26554.1"/>
    <property type="molecule type" value="Genomic_DNA"/>
</dbReference>
<dbReference type="AlphaFoldDB" id="A0A0P0YY88"/>
<evidence type="ECO:0000313" key="2">
    <source>
        <dbReference type="EMBL" id="BAT26554.1"/>
    </source>
</evidence>
<organism evidence="2">
    <name type="scientific">Aurantimonas coralicida</name>
    <dbReference type="NCBI Taxonomy" id="182270"/>
    <lineage>
        <taxon>Bacteria</taxon>
        <taxon>Pseudomonadati</taxon>
        <taxon>Pseudomonadota</taxon>
        <taxon>Alphaproteobacteria</taxon>
        <taxon>Hyphomicrobiales</taxon>
        <taxon>Aurantimonadaceae</taxon>
        <taxon>Aurantimonas</taxon>
    </lineage>
</organism>
<evidence type="ECO:0000256" key="1">
    <source>
        <dbReference type="SAM" id="MobiDB-lite"/>
    </source>
</evidence>
<name>A0A0P0YY88_9HYPH</name>
<sequence length="85" mass="9292">MAGGAERDRTADLVIANDALSQLSYSPVHHFDRHLVPRRRPCQRPLHGGRGVTEPGRSHMRRSGRGLRIGKAMATSETVIAKGPI</sequence>
<proteinExistence type="predicted"/>
<feature type="region of interest" description="Disordered" evidence="1">
    <location>
        <begin position="40"/>
        <end position="73"/>
    </location>
</feature>
<dbReference type="AntiFam" id="ANF00012">
    <property type="entry name" value="tRNA translation"/>
</dbReference>
<accession>A0A0P0YY88</accession>